<name>A0AAQ4PA59_GASAC</name>
<reference evidence="2 3" key="1">
    <citation type="journal article" date="2021" name="G3 (Bethesda)">
        <title>Improved contiguity of the threespine stickleback genome using long-read sequencing.</title>
        <authorList>
            <person name="Nath S."/>
            <person name="Shaw D.E."/>
            <person name="White M.A."/>
        </authorList>
    </citation>
    <scope>NUCLEOTIDE SEQUENCE [LARGE SCALE GENOMIC DNA]</scope>
    <source>
        <strain evidence="2 3">Lake Benthic</strain>
    </source>
</reference>
<keyword evidence="3" id="KW-1185">Reference proteome</keyword>
<feature type="domain" description="Endonuclease/exonuclease/phosphatase" evidence="1">
    <location>
        <begin position="81"/>
        <end position="269"/>
    </location>
</feature>
<sequence>MRDRWLRPIVPGPQVISEAHLLLTAPRTEPALGSSPRYARFRRGGVDFSNPRPLDRAAPPASEDQTFRLALFNARSLANKTFLLNDFFTSRELDFMFLTETWLRDGELTPFSELLPPRCGFLSSPRTTGRGGGLAAVFKCAFPCREISFDSCSSFELQLFEAHLPVIVLCAVVYRPPKFNKDFIQDFADFVAGIALKYDRFLIVGDFNIHVCCESRPMSKDFLDLIDSFSLTQSVTGPTHEKGHTLDLVLSYGLDVAISEICDTCISDHLPVVFTMVVPCSDTLSVSPACCVRAINPQTASQFSATFKNSVLYNLGDFLNVEELVSIFDATCTEILNSVAPLREKRIKPQKEPWLNVNTRSLRRACRTAERKWKKDKLQVSLQILKDLLHKYQGAVKSAKTHYLSHLVASNTQRPQVIFKMFNSLINPCENDCAVPSTLLCENFLKHFIDKIAGLSFSSPVSSDGPSVTFSCPAVFQQFEPVSLNLLSDIVKQLRPTNCLLDCIPARLLKDVFNTVGSSILSLVNSSLSSGCVPAAFKHAVVQPLLKKKNLDPLVLSNFRPISKLPFFIQGLGEGGF</sequence>
<dbReference type="PANTHER" id="PTHR46670">
    <property type="entry name" value="ENDO/EXONUCLEASE/PHOSPHATASE DOMAIN-CONTAINING PROTEIN"/>
    <property type="match status" value="1"/>
</dbReference>
<proteinExistence type="predicted"/>
<reference evidence="2" key="2">
    <citation type="submission" date="2025-08" db="UniProtKB">
        <authorList>
            <consortium name="Ensembl"/>
        </authorList>
    </citation>
    <scope>IDENTIFICATION</scope>
</reference>
<dbReference type="Gene3D" id="3.60.10.10">
    <property type="entry name" value="Endonuclease/exonuclease/phosphatase"/>
    <property type="match status" value="1"/>
</dbReference>
<dbReference type="Ensembl" id="ENSGACT00000056281.1">
    <property type="protein sequence ID" value="ENSGACP00000035700.1"/>
    <property type="gene ID" value="ENSGACG00000035297.1"/>
</dbReference>
<accession>A0AAQ4PA59</accession>
<dbReference type="InterPro" id="IPR036691">
    <property type="entry name" value="Endo/exonu/phosph_ase_sf"/>
</dbReference>
<reference evidence="2" key="3">
    <citation type="submission" date="2025-09" db="UniProtKB">
        <authorList>
            <consortium name="Ensembl"/>
        </authorList>
    </citation>
    <scope>IDENTIFICATION</scope>
</reference>
<dbReference type="InterPro" id="IPR005135">
    <property type="entry name" value="Endo/exonuclease/phosphatase"/>
</dbReference>
<dbReference type="GO" id="GO:0003824">
    <property type="term" value="F:catalytic activity"/>
    <property type="evidence" value="ECO:0007669"/>
    <property type="project" value="InterPro"/>
</dbReference>
<evidence type="ECO:0000259" key="1">
    <source>
        <dbReference type="Pfam" id="PF03372"/>
    </source>
</evidence>
<evidence type="ECO:0000313" key="3">
    <source>
        <dbReference type="Proteomes" id="UP000007635"/>
    </source>
</evidence>
<dbReference type="SUPFAM" id="SSF56219">
    <property type="entry name" value="DNase I-like"/>
    <property type="match status" value="1"/>
</dbReference>
<evidence type="ECO:0000313" key="2">
    <source>
        <dbReference type="Ensembl" id="ENSGACP00000035700.1"/>
    </source>
</evidence>
<protein>
    <recommendedName>
        <fullName evidence="1">Endonuclease/exonuclease/phosphatase domain-containing protein</fullName>
    </recommendedName>
</protein>
<dbReference type="AlphaFoldDB" id="A0AAQ4PA59"/>
<dbReference type="Proteomes" id="UP000007635">
    <property type="component" value="Unassembled WGS sequence"/>
</dbReference>
<dbReference type="GeneTree" id="ENSGT01120000271879"/>
<dbReference type="PANTHER" id="PTHR46670:SF3">
    <property type="entry name" value="ENDONUCLEASE_EXONUCLEASE_PHOSPHATASE DOMAIN-CONTAINING PROTEIN"/>
    <property type="match status" value="1"/>
</dbReference>
<dbReference type="Pfam" id="PF03372">
    <property type="entry name" value="Exo_endo_phos"/>
    <property type="match status" value="1"/>
</dbReference>
<organism evidence="2 3">
    <name type="scientific">Gasterosteus aculeatus aculeatus</name>
    <name type="common">three-spined stickleback</name>
    <dbReference type="NCBI Taxonomy" id="481459"/>
    <lineage>
        <taxon>Eukaryota</taxon>
        <taxon>Metazoa</taxon>
        <taxon>Chordata</taxon>
        <taxon>Craniata</taxon>
        <taxon>Vertebrata</taxon>
        <taxon>Euteleostomi</taxon>
        <taxon>Actinopterygii</taxon>
        <taxon>Neopterygii</taxon>
        <taxon>Teleostei</taxon>
        <taxon>Neoteleostei</taxon>
        <taxon>Acanthomorphata</taxon>
        <taxon>Eupercaria</taxon>
        <taxon>Perciformes</taxon>
        <taxon>Cottioidei</taxon>
        <taxon>Gasterosteales</taxon>
        <taxon>Gasterosteidae</taxon>
        <taxon>Gasterosteus</taxon>
    </lineage>
</organism>